<proteinExistence type="predicted"/>
<name>A0ABY5ZNT9_9BACT</name>
<dbReference type="SUPFAM" id="SSF48256">
    <property type="entry name" value="Citrate synthase"/>
    <property type="match status" value="1"/>
</dbReference>
<dbReference type="Proteomes" id="UP001060414">
    <property type="component" value="Chromosome"/>
</dbReference>
<reference evidence="1" key="1">
    <citation type="journal article" date="2022" name="Environ. Microbiol.">
        <title>Geoalkalibacter halelectricus SAP #1 sp. nov. possessing extracellular electron transfer and mineral#reducing capabilities from a haloalkaline environment.</title>
        <authorList>
            <person name="Yadav S."/>
            <person name="Singh R."/>
            <person name="Sundharam S.S."/>
            <person name="Chaudhary S."/>
            <person name="Krishnamurthi S."/>
            <person name="Patil S.A."/>
        </authorList>
    </citation>
    <scope>NUCLEOTIDE SEQUENCE</scope>
    <source>
        <strain evidence="1">SAP-1</strain>
    </source>
</reference>
<dbReference type="InterPro" id="IPR036969">
    <property type="entry name" value="Citrate_synthase_sf"/>
</dbReference>
<evidence type="ECO:0000313" key="1">
    <source>
        <dbReference type="EMBL" id="UWZ80396.1"/>
    </source>
</evidence>
<evidence type="ECO:0008006" key="3">
    <source>
        <dbReference type="Google" id="ProtNLM"/>
    </source>
</evidence>
<evidence type="ECO:0000313" key="2">
    <source>
        <dbReference type="Proteomes" id="UP001060414"/>
    </source>
</evidence>
<protein>
    <recommendedName>
        <fullName evidence="3">Citrate synthase</fullName>
    </recommendedName>
</protein>
<gene>
    <name evidence="1" type="ORF">L9S41_03075</name>
</gene>
<dbReference type="EMBL" id="CP092109">
    <property type="protein sequence ID" value="UWZ80396.1"/>
    <property type="molecule type" value="Genomic_DNA"/>
</dbReference>
<dbReference type="RefSeq" id="WP_260748753.1">
    <property type="nucleotide sequence ID" value="NZ_CP092109.1"/>
</dbReference>
<organism evidence="1 2">
    <name type="scientific">Geoalkalibacter halelectricus</name>
    <dbReference type="NCBI Taxonomy" id="2847045"/>
    <lineage>
        <taxon>Bacteria</taxon>
        <taxon>Pseudomonadati</taxon>
        <taxon>Thermodesulfobacteriota</taxon>
        <taxon>Desulfuromonadia</taxon>
        <taxon>Desulfuromonadales</taxon>
        <taxon>Geoalkalibacteraceae</taxon>
        <taxon>Geoalkalibacter</taxon>
    </lineage>
</organism>
<accession>A0ABY5ZNT9</accession>
<dbReference type="InterPro" id="IPR016142">
    <property type="entry name" value="Citrate_synth-like_lrg_a-sub"/>
</dbReference>
<sequence length="272" mass="30301">MKPDHRKDQVRTEVFAKRPATRIWDESRTENNPFIASSCRVFGFDLLDLMKKRSFVDVLFLLFRGELPSSEQSELLEQLMISIINPGPRHVATRAAMNAGVGKTDTVHILPISLAIIGGDYLGAGEVEQSMRFFRKQQKKCPEQVFEFFVDEKQRPHEGDWHPVPGFGSRFGCVEVMQQDIADCLSKLPGAGKALEWGCKFSALLASKDMGWLSPGVAAAVFSDLGFHPKTGAGLFQLLNGPGLLAHGLEMANKPMTSMPFLDDERYIIEDE</sequence>
<dbReference type="Gene3D" id="1.10.580.10">
    <property type="entry name" value="Citrate Synthase, domain 1"/>
    <property type="match status" value="1"/>
</dbReference>
<keyword evidence="2" id="KW-1185">Reference proteome</keyword>